<dbReference type="EMBL" id="JABEZY010000010">
    <property type="protein sequence ID" value="MBA0747826.1"/>
    <property type="molecule type" value="Genomic_DNA"/>
</dbReference>
<evidence type="ECO:0000313" key="1">
    <source>
        <dbReference type="EMBL" id="MBA0747826.1"/>
    </source>
</evidence>
<organism evidence="1 2">
    <name type="scientific">Gossypium gossypioides</name>
    <name type="common">Mexican cotton</name>
    <name type="synonym">Selera gossypioides</name>
    <dbReference type="NCBI Taxonomy" id="34282"/>
    <lineage>
        <taxon>Eukaryota</taxon>
        <taxon>Viridiplantae</taxon>
        <taxon>Streptophyta</taxon>
        <taxon>Embryophyta</taxon>
        <taxon>Tracheophyta</taxon>
        <taxon>Spermatophyta</taxon>
        <taxon>Magnoliopsida</taxon>
        <taxon>eudicotyledons</taxon>
        <taxon>Gunneridae</taxon>
        <taxon>Pentapetalae</taxon>
        <taxon>rosids</taxon>
        <taxon>malvids</taxon>
        <taxon>Malvales</taxon>
        <taxon>Malvaceae</taxon>
        <taxon>Malvoideae</taxon>
        <taxon>Gossypium</taxon>
    </lineage>
</organism>
<comment type="caution">
    <text evidence="1">The sequence shown here is derived from an EMBL/GenBank/DDBJ whole genome shotgun (WGS) entry which is preliminary data.</text>
</comment>
<accession>A0A7J9CHC5</accession>
<protein>
    <submittedName>
        <fullName evidence="1">Uncharacterized protein</fullName>
    </submittedName>
</protein>
<reference evidence="1 2" key="1">
    <citation type="journal article" date="2019" name="Genome Biol. Evol.">
        <title>Insights into the evolution of the New World diploid cottons (Gossypium, subgenus Houzingenia) based on genome sequencing.</title>
        <authorList>
            <person name="Grover C.E."/>
            <person name="Arick M.A. 2nd"/>
            <person name="Thrash A."/>
            <person name="Conover J.L."/>
            <person name="Sanders W.S."/>
            <person name="Peterson D.G."/>
            <person name="Frelichowski J.E."/>
            <person name="Scheffler J.A."/>
            <person name="Scheffler B.E."/>
            <person name="Wendel J.F."/>
        </authorList>
    </citation>
    <scope>NUCLEOTIDE SEQUENCE [LARGE SCALE GENOMIC DNA]</scope>
    <source>
        <strain evidence="1">5</strain>
        <tissue evidence="1">Leaf</tissue>
    </source>
</reference>
<proteinExistence type="predicted"/>
<dbReference type="AlphaFoldDB" id="A0A7J9CHC5"/>
<keyword evidence="2" id="KW-1185">Reference proteome</keyword>
<gene>
    <name evidence="1" type="ORF">Gogos_004706</name>
</gene>
<sequence length="23" mass="2910">MEKGYWHIIPELLKKKMKNPFDY</sequence>
<evidence type="ECO:0000313" key="2">
    <source>
        <dbReference type="Proteomes" id="UP000593579"/>
    </source>
</evidence>
<dbReference type="Proteomes" id="UP000593579">
    <property type="component" value="Unassembled WGS sequence"/>
</dbReference>
<name>A0A7J9CHC5_GOSGO</name>